<sequence length="204" mass="23566">MAKNNGGRRYDLDLILTPSNAKSTPRRLLPQPARADPHTPLQDRIGRLQAKREGLLQRVIVFNQRERMNYDDCVARERPRGVVTPEFVATPPPPFTLPVTFRNVAACEHEFDCFLACFDLIRKELLFNEKLWEASWTKETVADEVRRLFEHARALGQYDGPDFESYEDEMAAMKALVEETKRANHRMSDAIRAKYARDTGMDKI</sequence>
<proteinExistence type="predicted"/>
<protein>
    <submittedName>
        <fullName evidence="2">Uncharacterized protein</fullName>
    </submittedName>
</protein>
<organism evidence="2 3">
    <name type="scientific">Ascobolus immersus RN42</name>
    <dbReference type="NCBI Taxonomy" id="1160509"/>
    <lineage>
        <taxon>Eukaryota</taxon>
        <taxon>Fungi</taxon>
        <taxon>Dikarya</taxon>
        <taxon>Ascomycota</taxon>
        <taxon>Pezizomycotina</taxon>
        <taxon>Pezizomycetes</taxon>
        <taxon>Pezizales</taxon>
        <taxon>Ascobolaceae</taxon>
        <taxon>Ascobolus</taxon>
    </lineage>
</organism>
<name>A0A3N4HID7_ASCIM</name>
<keyword evidence="3" id="KW-1185">Reference proteome</keyword>
<evidence type="ECO:0000313" key="3">
    <source>
        <dbReference type="Proteomes" id="UP000275078"/>
    </source>
</evidence>
<dbReference type="Proteomes" id="UP000275078">
    <property type="component" value="Unassembled WGS sequence"/>
</dbReference>
<gene>
    <name evidence="2" type="ORF">BJ508DRAFT_333823</name>
</gene>
<evidence type="ECO:0000313" key="2">
    <source>
        <dbReference type="EMBL" id="RPA73689.1"/>
    </source>
</evidence>
<dbReference type="EMBL" id="ML119813">
    <property type="protein sequence ID" value="RPA73689.1"/>
    <property type="molecule type" value="Genomic_DNA"/>
</dbReference>
<dbReference type="AlphaFoldDB" id="A0A3N4HID7"/>
<evidence type="ECO:0000256" key="1">
    <source>
        <dbReference type="SAM" id="MobiDB-lite"/>
    </source>
</evidence>
<feature type="region of interest" description="Disordered" evidence="1">
    <location>
        <begin position="21"/>
        <end position="41"/>
    </location>
</feature>
<reference evidence="2 3" key="1">
    <citation type="journal article" date="2018" name="Nat. Ecol. Evol.">
        <title>Pezizomycetes genomes reveal the molecular basis of ectomycorrhizal truffle lifestyle.</title>
        <authorList>
            <person name="Murat C."/>
            <person name="Payen T."/>
            <person name="Noel B."/>
            <person name="Kuo A."/>
            <person name="Morin E."/>
            <person name="Chen J."/>
            <person name="Kohler A."/>
            <person name="Krizsan K."/>
            <person name="Balestrini R."/>
            <person name="Da Silva C."/>
            <person name="Montanini B."/>
            <person name="Hainaut M."/>
            <person name="Levati E."/>
            <person name="Barry K.W."/>
            <person name="Belfiori B."/>
            <person name="Cichocki N."/>
            <person name="Clum A."/>
            <person name="Dockter R.B."/>
            <person name="Fauchery L."/>
            <person name="Guy J."/>
            <person name="Iotti M."/>
            <person name="Le Tacon F."/>
            <person name="Lindquist E.A."/>
            <person name="Lipzen A."/>
            <person name="Malagnac F."/>
            <person name="Mello A."/>
            <person name="Molinier V."/>
            <person name="Miyauchi S."/>
            <person name="Poulain J."/>
            <person name="Riccioni C."/>
            <person name="Rubini A."/>
            <person name="Sitrit Y."/>
            <person name="Splivallo R."/>
            <person name="Traeger S."/>
            <person name="Wang M."/>
            <person name="Zifcakova L."/>
            <person name="Wipf D."/>
            <person name="Zambonelli A."/>
            <person name="Paolocci F."/>
            <person name="Nowrousian M."/>
            <person name="Ottonello S."/>
            <person name="Baldrian P."/>
            <person name="Spatafora J.W."/>
            <person name="Henrissat B."/>
            <person name="Nagy L.G."/>
            <person name="Aury J.M."/>
            <person name="Wincker P."/>
            <person name="Grigoriev I.V."/>
            <person name="Bonfante P."/>
            <person name="Martin F.M."/>
        </authorList>
    </citation>
    <scope>NUCLEOTIDE SEQUENCE [LARGE SCALE GENOMIC DNA]</scope>
    <source>
        <strain evidence="2 3">RN42</strain>
    </source>
</reference>
<accession>A0A3N4HID7</accession>